<keyword evidence="3" id="KW-0408">Iron</keyword>
<name>A0A951PH92_9CYAN</name>
<dbReference type="CDD" id="cd03506">
    <property type="entry name" value="Delta6-FADS-like"/>
    <property type="match status" value="1"/>
</dbReference>
<dbReference type="PANTHER" id="PTHR19353:SF19">
    <property type="entry name" value="DELTA(5) FATTY ACID DESATURASE C-RELATED"/>
    <property type="match status" value="1"/>
</dbReference>
<dbReference type="PIRSF" id="PIRSF015921">
    <property type="entry name" value="FA_sphinglp_des"/>
    <property type="match status" value="1"/>
</dbReference>
<evidence type="ECO:0000259" key="5">
    <source>
        <dbReference type="Pfam" id="PF00487"/>
    </source>
</evidence>
<dbReference type="GO" id="GO:0016717">
    <property type="term" value="F:oxidoreductase activity, acting on paired donors, with oxidation of a pair of donors resulting in the reduction of molecular oxygen to two molecules of water"/>
    <property type="evidence" value="ECO:0007669"/>
    <property type="project" value="TreeGrafter"/>
</dbReference>
<evidence type="ECO:0000313" key="6">
    <source>
        <dbReference type="EMBL" id="MBW4543109.1"/>
    </source>
</evidence>
<dbReference type="PANTHER" id="PTHR19353">
    <property type="entry name" value="FATTY ACID DESATURASE 2"/>
    <property type="match status" value="1"/>
</dbReference>
<evidence type="ECO:0000313" key="7">
    <source>
        <dbReference type="Proteomes" id="UP000753908"/>
    </source>
</evidence>
<feature type="domain" description="Fatty acid desaturase" evidence="5">
    <location>
        <begin position="70"/>
        <end position="341"/>
    </location>
</feature>
<protein>
    <submittedName>
        <fullName evidence="6">Fatty acid desaturase</fullName>
        <ecNumber evidence="6">1.14.19.-</ecNumber>
    </submittedName>
</protein>
<comment type="caution">
    <text evidence="6">The sequence shown here is derived from an EMBL/GenBank/DDBJ whole genome shotgun (WGS) entry which is preliminary data.</text>
</comment>
<dbReference type="InterPro" id="IPR005804">
    <property type="entry name" value="FA_desaturase_dom"/>
</dbReference>
<comment type="similarity">
    <text evidence="2">Belongs to the fatty acid desaturase type 2 family.</text>
</comment>
<evidence type="ECO:0000256" key="3">
    <source>
        <dbReference type="ARBA" id="ARBA00023004"/>
    </source>
</evidence>
<dbReference type="GO" id="GO:0008610">
    <property type="term" value="P:lipid biosynthetic process"/>
    <property type="evidence" value="ECO:0007669"/>
    <property type="project" value="UniProtKB-ARBA"/>
</dbReference>
<feature type="transmembrane region" description="Helical" evidence="4">
    <location>
        <begin position="49"/>
        <end position="67"/>
    </location>
</feature>
<evidence type="ECO:0000256" key="2">
    <source>
        <dbReference type="ARBA" id="ARBA00008749"/>
    </source>
</evidence>
<gene>
    <name evidence="6" type="ORF">KME25_01470</name>
</gene>
<feature type="transmembrane region" description="Helical" evidence="4">
    <location>
        <begin position="168"/>
        <end position="187"/>
    </location>
</feature>
<organism evidence="6 7">
    <name type="scientific">Symplocastrum torsivum CPER-KK1</name>
    <dbReference type="NCBI Taxonomy" id="450513"/>
    <lineage>
        <taxon>Bacteria</taxon>
        <taxon>Bacillati</taxon>
        <taxon>Cyanobacteriota</taxon>
        <taxon>Cyanophyceae</taxon>
        <taxon>Oscillatoriophycideae</taxon>
        <taxon>Oscillatoriales</taxon>
        <taxon>Microcoleaceae</taxon>
        <taxon>Symplocastrum</taxon>
    </lineage>
</organism>
<accession>A0A951PH92</accession>
<reference evidence="6" key="2">
    <citation type="journal article" date="2022" name="Microbiol. Resour. Announc.">
        <title>Metagenome Sequencing to Explore Phylogenomics of Terrestrial Cyanobacteria.</title>
        <authorList>
            <person name="Ward R.D."/>
            <person name="Stajich J.E."/>
            <person name="Johansen J.R."/>
            <person name="Huntemann M."/>
            <person name="Clum A."/>
            <person name="Foster B."/>
            <person name="Foster B."/>
            <person name="Roux S."/>
            <person name="Palaniappan K."/>
            <person name="Varghese N."/>
            <person name="Mukherjee S."/>
            <person name="Reddy T.B.K."/>
            <person name="Daum C."/>
            <person name="Copeland A."/>
            <person name="Chen I.A."/>
            <person name="Ivanova N.N."/>
            <person name="Kyrpides N.C."/>
            <person name="Shapiro N."/>
            <person name="Eloe-Fadrosh E.A."/>
            <person name="Pietrasiak N."/>
        </authorList>
    </citation>
    <scope>NUCLEOTIDE SEQUENCE</scope>
    <source>
        <strain evidence="6">CPER-KK1</strain>
    </source>
</reference>
<dbReference type="EMBL" id="JAHHIF010000002">
    <property type="protein sequence ID" value="MBW4543109.1"/>
    <property type="molecule type" value="Genomic_DNA"/>
</dbReference>
<dbReference type="Pfam" id="PF00487">
    <property type="entry name" value="FA_desaturase"/>
    <property type="match status" value="1"/>
</dbReference>
<dbReference type="Proteomes" id="UP000753908">
    <property type="component" value="Unassembled WGS sequence"/>
</dbReference>
<dbReference type="EC" id="1.14.19.-" evidence="6"/>
<feature type="transmembrane region" description="Helical" evidence="4">
    <location>
        <begin position="208"/>
        <end position="226"/>
    </location>
</feature>
<sequence length="362" mass="41577">MNASASSHTTKVKYSKDLAFHRELKRRVEEYFQQTELPQRDPPQMFRKTAVILSWFAISWVLLVFVASNWWQAGVLSVSLGLAMAGIGFSIQHDGGHGAYSKQQFVNQLMAMSLDLLGGSSYIWKWQHNVIHHSYTNLVGVDHDIDLGILCRFAPQQRHLWFHRFQHIYLWPIYGLLAFNWHFYSDFQILIQGRIGEHRFPRPQGRDLVVFVLGKVMFFSWAFLIPALFHPLWQVVVCYVLTAFIASFVLSIVFQAAHCVQEADFPSLPANSNHVNNSWAMHQVATTVNFARDNRLLTWYVGGLNFQVEHHLFPDVCHIHYPALAPIVESVCSQFGVKYASHPTFLAAINSHARWLRLLGCA</sequence>
<dbReference type="AlphaFoldDB" id="A0A951PH92"/>
<keyword evidence="4" id="KW-1133">Transmembrane helix</keyword>
<dbReference type="InterPro" id="IPR012171">
    <property type="entry name" value="Fatty_acid_desaturase"/>
</dbReference>
<keyword evidence="4" id="KW-0812">Transmembrane</keyword>
<keyword evidence="4" id="KW-0472">Membrane</keyword>
<keyword evidence="6" id="KW-0560">Oxidoreductase</keyword>
<evidence type="ECO:0000256" key="1">
    <source>
        <dbReference type="ARBA" id="ARBA00001954"/>
    </source>
</evidence>
<feature type="transmembrane region" description="Helical" evidence="4">
    <location>
        <begin position="232"/>
        <end position="254"/>
    </location>
</feature>
<reference evidence="6" key="1">
    <citation type="submission" date="2021-05" db="EMBL/GenBank/DDBJ databases">
        <authorList>
            <person name="Pietrasiak N."/>
            <person name="Ward R."/>
            <person name="Stajich J.E."/>
            <person name="Kurbessoian T."/>
        </authorList>
    </citation>
    <scope>NUCLEOTIDE SEQUENCE</scope>
    <source>
        <strain evidence="6">CPER-KK1</strain>
    </source>
</reference>
<dbReference type="GO" id="GO:0016020">
    <property type="term" value="C:membrane"/>
    <property type="evidence" value="ECO:0007669"/>
    <property type="project" value="TreeGrafter"/>
</dbReference>
<evidence type="ECO:0000256" key="4">
    <source>
        <dbReference type="SAM" id="Phobius"/>
    </source>
</evidence>
<comment type="cofactor">
    <cofactor evidence="1">
        <name>Fe(2+)</name>
        <dbReference type="ChEBI" id="CHEBI:29033"/>
    </cofactor>
</comment>
<proteinExistence type="inferred from homology"/>